<proteinExistence type="predicted"/>
<dbReference type="OrthoDB" id="2277085at2759"/>
<dbReference type="InParanoid" id="I1BH18"/>
<dbReference type="VEuPathDB" id="FungiDB:RO3G_00202"/>
<evidence type="ECO:0000313" key="2">
    <source>
        <dbReference type="Proteomes" id="UP000009138"/>
    </source>
</evidence>
<dbReference type="Proteomes" id="UP000009138">
    <property type="component" value="Unassembled WGS sequence"/>
</dbReference>
<dbReference type="AlphaFoldDB" id="I1BH18"/>
<keyword evidence="2" id="KW-1185">Reference proteome</keyword>
<evidence type="ECO:0000313" key="1">
    <source>
        <dbReference type="EMBL" id="EIE75498.1"/>
    </source>
</evidence>
<sequence>MLQSLVEALPSSTQQKKVKEYELCTRYIQPMFQSLFDSDEDSRMMFKWINTITFSNNNNHDHPTATKNRPDGCIENDRKTIGFIEVKTIDDAANHRKINADLYRLGIFGKTALSQYGLNNTFQVMAIGTNLRFYICQNVDGVCMMTELSNVRIPTSIDELLQLVPYFDLLYNVVEVIYINCYSKDNFSTTTITTTAAADADCSNITLEPKVIKAITNKTVDRSRYNCFYHPCH</sequence>
<reference evidence="1 2" key="1">
    <citation type="journal article" date="2009" name="PLoS Genet.">
        <title>Genomic analysis of the basal lineage fungus Rhizopus oryzae reveals a whole-genome duplication.</title>
        <authorList>
            <person name="Ma L.-J."/>
            <person name="Ibrahim A.S."/>
            <person name="Skory C."/>
            <person name="Grabherr M.G."/>
            <person name="Burger G."/>
            <person name="Butler M."/>
            <person name="Elias M."/>
            <person name="Idnurm A."/>
            <person name="Lang B.F."/>
            <person name="Sone T."/>
            <person name="Abe A."/>
            <person name="Calvo S.E."/>
            <person name="Corrochano L.M."/>
            <person name="Engels R."/>
            <person name="Fu J."/>
            <person name="Hansberg W."/>
            <person name="Kim J.-M."/>
            <person name="Kodira C.D."/>
            <person name="Koehrsen M.J."/>
            <person name="Liu B."/>
            <person name="Miranda-Saavedra D."/>
            <person name="O'Leary S."/>
            <person name="Ortiz-Castellanos L."/>
            <person name="Poulter R."/>
            <person name="Rodriguez-Romero J."/>
            <person name="Ruiz-Herrera J."/>
            <person name="Shen Y.-Q."/>
            <person name="Zeng Q."/>
            <person name="Galagan J."/>
            <person name="Birren B.W."/>
            <person name="Cuomo C.A."/>
            <person name="Wickes B.L."/>
        </authorList>
    </citation>
    <scope>NUCLEOTIDE SEQUENCE [LARGE SCALE GENOMIC DNA]</scope>
    <source>
        <strain evidence="2">RA 99-880 / ATCC MYA-4621 / FGSC 9543 / NRRL 43880</strain>
    </source>
</reference>
<dbReference type="OMA" id="TIHTNCY"/>
<dbReference type="GeneID" id="93607174"/>
<name>I1BH18_RHIO9</name>
<dbReference type="EMBL" id="CH476732">
    <property type="protein sequence ID" value="EIE75498.1"/>
    <property type="molecule type" value="Genomic_DNA"/>
</dbReference>
<dbReference type="eggNOG" id="ENOG502RCBP">
    <property type="taxonomic scope" value="Eukaryota"/>
</dbReference>
<accession>I1BH18</accession>
<organism evidence="1 2">
    <name type="scientific">Rhizopus delemar (strain RA 99-880 / ATCC MYA-4621 / FGSC 9543 / NRRL 43880)</name>
    <name type="common">Mucormycosis agent</name>
    <name type="synonym">Rhizopus arrhizus var. delemar</name>
    <dbReference type="NCBI Taxonomy" id="246409"/>
    <lineage>
        <taxon>Eukaryota</taxon>
        <taxon>Fungi</taxon>
        <taxon>Fungi incertae sedis</taxon>
        <taxon>Mucoromycota</taxon>
        <taxon>Mucoromycotina</taxon>
        <taxon>Mucoromycetes</taxon>
        <taxon>Mucorales</taxon>
        <taxon>Mucorineae</taxon>
        <taxon>Rhizopodaceae</taxon>
        <taxon>Rhizopus</taxon>
    </lineage>
</organism>
<evidence type="ECO:0008006" key="3">
    <source>
        <dbReference type="Google" id="ProtNLM"/>
    </source>
</evidence>
<protein>
    <recommendedName>
        <fullName evidence="3">Fungal-type protein kinase domain-containing protein</fullName>
    </recommendedName>
</protein>
<gene>
    <name evidence="1" type="ORF">RO3G_00202</name>
</gene>
<dbReference type="RefSeq" id="XP_067510894.1">
    <property type="nucleotide sequence ID" value="XM_067654793.1"/>
</dbReference>